<name>A0AAW5PC52_9BACT</name>
<evidence type="ECO:0000313" key="1">
    <source>
        <dbReference type="EMBL" id="MCS4159602.1"/>
    </source>
</evidence>
<accession>A0AAW5PC52</accession>
<comment type="caution">
    <text evidence="1">The sequence shown here is derived from an EMBL/GenBank/DDBJ whole genome shotgun (WGS) entry which is preliminary data.</text>
</comment>
<gene>
    <name evidence="1" type="ORF">GGP99_003595</name>
</gene>
<proteinExistence type="predicted"/>
<dbReference type="RefSeq" id="WP_259059399.1">
    <property type="nucleotide sequence ID" value="NZ_JANTZI010000005.1"/>
</dbReference>
<dbReference type="EMBL" id="JANTZM010000057">
    <property type="protein sequence ID" value="MCS4159602.1"/>
    <property type="molecule type" value="Genomic_DNA"/>
</dbReference>
<sequence>MPKAHRVELTNDDRRWLFEFIGRGEAPVREQTRARVLLKADEGPEGPAWSDDWIAEALELSTGGVAGIRRRFSKRGVKGTVKRKAPDREYETKLDGEQEAELIRLACSEAPEGRSQWSLRLLADQMVELDVVEDLSHETVRQTLKKTDSSLTGVANG</sequence>
<dbReference type="AlphaFoldDB" id="A0AAW5PC52"/>
<dbReference type="InterPro" id="IPR009057">
    <property type="entry name" value="Homeodomain-like_sf"/>
</dbReference>
<evidence type="ECO:0008006" key="3">
    <source>
        <dbReference type="Google" id="ProtNLM"/>
    </source>
</evidence>
<dbReference type="Proteomes" id="UP001155110">
    <property type="component" value="Unassembled WGS sequence"/>
</dbReference>
<dbReference type="Pfam" id="PF13565">
    <property type="entry name" value="HTH_32"/>
    <property type="match status" value="1"/>
</dbReference>
<protein>
    <recommendedName>
        <fullName evidence="3">Transposase</fullName>
    </recommendedName>
</protein>
<organism evidence="1 2">
    <name type="scientific">Salinibacter ruber</name>
    <dbReference type="NCBI Taxonomy" id="146919"/>
    <lineage>
        <taxon>Bacteria</taxon>
        <taxon>Pseudomonadati</taxon>
        <taxon>Rhodothermota</taxon>
        <taxon>Rhodothermia</taxon>
        <taxon>Rhodothermales</taxon>
        <taxon>Salinibacteraceae</taxon>
        <taxon>Salinibacter</taxon>
    </lineage>
</organism>
<evidence type="ECO:0000313" key="2">
    <source>
        <dbReference type="Proteomes" id="UP001155110"/>
    </source>
</evidence>
<reference evidence="1" key="1">
    <citation type="submission" date="2022-08" db="EMBL/GenBank/DDBJ databases">
        <title>Genomic Encyclopedia of Type Strains, Phase V (KMG-V): Genome sequencing to study the core and pangenomes of soil and plant-associated prokaryotes.</title>
        <authorList>
            <person name="Whitman W."/>
        </authorList>
    </citation>
    <scope>NUCLEOTIDE SEQUENCE</scope>
    <source>
        <strain evidence="1">SP3002</strain>
    </source>
</reference>
<dbReference type="SUPFAM" id="SSF46689">
    <property type="entry name" value="Homeodomain-like"/>
    <property type="match status" value="1"/>
</dbReference>